<evidence type="ECO:0000313" key="2">
    <source>
        <dbReference type="Proteomes" id="UP001208935"/>
    </source>
</evidence>
<protein>
    <submittedName>
        <fullName evidence="1">Uncharacterized protein</fullName>
    </submittedName>
</protein>
<dbReference type="EMBL" id="QZCW01000002">
    <property type="protein sequence ID" value="MCW5321667.1"/>
    <property type="molecule type" value="Genomic_DNA"/>
</dbReference>
<gene>
    <name evidence="1" type="ORF">D5039_11035</name>
</gene>
<proteinExistence type="predicted"/>
<evidence type="ECO:0000313" key="1">
    <source>
        <dbReference type="EMBL" id="MCW5321667.1"/>
    </source>
</evidence>
<keyword evidence="2" id="KW-1185">Reference proteome</keyword>
<accession>A0ABT3KUI0</accession>
<sequence>MVGEYAGLVRDIFHGLSSPIHLNLLSIGHDHPTTLNDFAIISLRFPEIPAGHYIAISSSTYRVVPLFHIPANQYTMIRQADLETQQRAAIFTDKVQDFIGNP</sequence>
<reference evidence="2" key="1">
    <citation type="submission" date="2023-07" db="EMBL/GenBank/DDBJ databases">
        <title>Verminephrobacter genomes.</title>
        <authorList>
            <person name="Lund M.B."/>
        </authorList>
    </citation>
    <scope>NUCLEOTIDE SEQUENCE [LARGE SCALE GENOMIC DNA]</scope>
    <source>
        <strain evidence="2">AtM5-05</strain>
    </source>
</reference>
<name>A0ABT3KUI0_9BURK</name>
<comment type="caution">
    <text evidence="1">The sequence shown here is derived from an EMBL/GenBank/DDBJ whole genome shotgun (WGS) entry which is preliminary data.</text>
</comment>
<dbReference type="Proteomes" id="UP001208935">
    <property type="component" value="Unassembled WGS sequence"/>
</dbReference>
<organism evidence="1 2">
    <name type="scientific">Verminephrobacter aporrectodeae subsp. tuberculatae</name>
    <dbReference type="NCBI Taxonomy" id="1110392"/>
    <lineage>
        <taxon>Bacteria</taxon>
        <taxon>Pseudomonadati</taxon>
        <taxon>Pseudomonadota</taxon>
        <taxon>Betaproteobacteria</taxon>
        <taxon>Burkholderiales</taxon>
        <taxon>Comamonadaceae</taxon>
        <taxon>Verminephrobacter</taxon>
    </lineage>
</organism>